<dbReference type="InterPro" id="IPR036108">
    <property type="entry name" value="4pyrrol_syn_uPrphyn_synt_sf"/>
</dbReference>
<dbReference type="InterPro" id="IPR039793">
    <property type="entry name" value="UROS/Hem4"/>
</dbReference>
<evidence type="ECO:0000256" key="2">
    <source>
        <dbReference type="ARBA" id="ARBA00008133"/>
    </source>
</evidence>
<comment type="catalytic activity">
    <reaction evidence="8">
        <text>hydroxymethylbilane = uroporphyrinogen III + H2O</text>
        <dbReference type="Rhea" id="RHEA:18965"/>
        <dbReference type="ChEBI" id="CHEBI:15377"/>
        <dbReference type="ChEBI" id="CHEBI:57308"/>
        <dbReference type="ChEBI" id="CHEBI:57845"/>
        <dbReference type="EC" id="4.2.1.75"/>
    </reaction>
</comment>
<evidence type="ECO:0000313" key="10">
    <source>
        <dbReference type="EMBL" id="VAW98018.1"/>
    </source>
</evidence>
<evidence type="ECO:0000256" key="1">
    <source>
        <dbReference type="ARBA" id="ARBA00004772"/>
    </source>
</evidence>
<sequence length="257" mass="28186">MDKAEDLQLNGLKVLVTRPEEQAIPLLEAIASHGGVAKSFPLLEIMQVDTIPSALAQLEQYQLIIFVSRNAVIHSWALLDANRKPSLPDQLKVAAMGRGTADELSARGQRIDHLPSTSFDSEGLLALAAMQSVQGQRILIVRGQSGREHMATVLRQRGAKVDYVEVYQRLKTKRVLTNQDSDVDAIVLSSSEAIQHLADCARRDQQGWVFAKQIVAIHPRIAMQAGDLGFTLKPVIAEQEHDSGLEFSILNALKSIA</sequence>
<evidence type="ECO:0000256" key="8">
    <source>
        <dbReference type="ARBA" id="ARBA00048617"/>
    </source>
</evidence>
<name>A0A3B0ZWW9_9ZZZZ</name>
<accession>A0A3B0ZWW9</accession>
<gene>
    <name evidence="10" type="ORF">MNBD_GAMMA21-737</name>
</gene>
<evidence type="ECO:0000256" key="3">
    <source>
        <dbReference type="ARBA" id="ARBA00013109"/>
    </source>
</evidence>
<dbReference type="AlphaFoldDB" id="A0A3B0ZWW9"/>
<dbReference type="Pfam" id="PF02602">
    <property type="entry name" value="HEM4"/>
    <property type="match status" value="1"/>
</dbReference>
<dbReference type="PANTHER" id="PTHR38042:SF1">
    <property type="entry name" value="UROPORPHYRINOGEN-III SYNTHASE, CHLOROPLASTIC"/>
    <property type="match status" value="1"/>
</dbReference>
<dbReference type="CDD" id="cd06578">
    <property type="entry name" value="HemD"/>
    <property type="match status" value="1"/>
</dbReference>
<dbReference type="EMBL" id="UOFR01000056">
    <property type="protein sequence ID" value="VAW98018.1"/>
    <property type="molecule type" value="Genomic_DNA"/>
</dbReference>
<dbReference type="PANTHER" id="PTHR38042">
    <property type="entry name" value="UROPORPHYRINOGEN-III SYNTHASE, CHLOROPLASTIC"/>
    <property type="match status" value="1"/>
</dbReference>
<evidence type="ECO:0000256" key="6">
    <source>
        <dbReference type="ARBA" id="ARBA00031702"/>
    </source>
</evidence>
<keyword evidence="4 10" id="KW-0456">Lyase</keyword>
<evidence type="ECO:0000256" key="5">
    <source>
        <dbReference type="ARBA" id="ARBA00023244"/>
    </source>
</evidence>
<evidence type="ECO:0000256" key="4">
    <source>
        <dbReference type="ARBA" id="ARBA00023239"/>
    </source>
</evidence>
<evidence type="ECO:0000256" key="7">
    <source>
        <dbReference type="ARBA" id="ARBA00032649"/>
    </source>
</evidence>
<keyword evidence="5" id="KW-0627">Porphyrin biosynthesis</keyword>
<proteinExistence type="inferred from homology"/>
<comment type="similarity">
    <text evidence="2">Belongs to the uroporphyrinogen-III synthase family.</text>
</comment>
<organism evidence="10">
    <name type="scientific">hydrothermal vent metagenome</name>
    <dbReference type="NCBI Taxonomy" id="652676"/>
    <lineage>
        <taxon>unclassified sequences</taxon>
        <taxon>metagenomes</taxon>
        <taxon>ecological metagenomes</taxon>
    </lineage>
</organism>
<dbReference type="Gene3D" id="3.40.50.10090">
    <property type="match status" value="2"/>
</dbReference>
<dbReference type="EC" id="4.2.1.75" evidence="3"/>
<dbReference type="GO" id="GO:0006780">
    <property type="term" value="P:uroporphyrinogen III biosynthetic process"/>
    <property type="evidence" value="ECO:0007669"/>
    <property type="project" value="InterPro"/>
</dbReference>
<protein>
    <recommendedName>
        <fullName evidence="3">uroporphyrinogen-III synthase</fullName>
        <ecNumber evidence="3">4.2.1.75</ecNumber>
    </recommendedName>
    <alternativeName>
        <fullName evidence="7">Hydroxymethylbilane hydrolyase [cyclizing]</fullName>
    </alternativeName>
    <alternativeName>
        <fullName evidence="6">Uroporphyrinogen-III cosynthase</fullName>
    </alternativeName>
</protein>
<dbReference type="InterPro" id="IPR003754">
    <property type="entry name" value="4pyrrol_synth_uPrphyn_synth"/>
</dbReference>
<dbReference type="GO" id="GO:0004852">
    <property type="term" value="F:uroporphyrinogen-III synthase activity"/>
    <property type="evidence" value="ECO:0007669"/>
    <property type="project" value="UniProtKB-EC"/>
</dbReference>
<reference evidence="10" key="1">
    <citation type="submission" date="2018-06" db="EMBL/GenBank/DDBJ databases">
        <authorList>
            <person name="Zhirakovskaya E."/>
        </authorList>
    </citation>
    <scope>NUCLEOTIDE SEQUENCE</scope>
</reference>
<feature type="domain" description="Tetrapyrrole biosynthesis uroporphyrinogen III synthase" evidence="9">
    <location>
        <begin position="27"/>
        <end position="241"/>
    </location>
</feature>
<comment type="pathway">
    <text evidence="1">Porphyrin-containing compound metabolism; protoporphyrin-IX biosynthesis; coproporphyrinogen-III from 5-aminolevulinate: step 3/4.</text>
</comment>
<evidence type="ECO:0000259" key="9">
    <source>
        <dbReference type="Pfam" id="PF02602"/>
    </source>
</evidence>
<dbReference type="SUPFAM" id="SSF69618">
    <property type="entry name" value="HemD-like"/>
    <property type="match status" value="1"/>
</dbReference>